<reference evidence="1 2" key="1">
    <citation type="journal article" date="2016" name="Nat. Commun.">
        <title>Thousands of microbial genomes shed light on interconnected biogeochemical processes in an aquifer system.</title>
        <authorList>
            <person name="Anantharaman K."/>
            <person name="Brown C.T."/>
            <person name="Hug L.A."/>
            <person name="Sharon I."/>
            <person name="Castelle C.J."/>
            <person name="Probst A.J."/>
            <person name="Thomas B.C."/>
            <person name="Singh A."/>
            <person name="Wilkins M.J."/>
            <person name="Karaoz U."/>
            <person name="Brodie E.L."/>
            <person name="Williams K.H."/>
            <person name="Hubbard S.S."/>
            <person name="Banfield J.F."/>
        </authorList>
    </citation>
    <scope>NUCLEOTIDE SEQUENCE [LARGE SCALE GENOMIC DNA]</scope>
</reference>
<name>A0A1G2DFK7_9BACT</name>
<evidence type="ECO:0000313" key="1">
    <source>
        <dbReference type="EMBL" id="OGZ11731.1"/>
    </source>
</evidence>
<protein>
    <submittedName>
        <fullName evidence="1">Uncharacterized protein</fullName>
    </submittedName>
</protein>
<dbReference type="Proteomes" id="UP000178636">
    <property type="component" value="Unassembled WGS sequence"/>
</dbReference>
<evidence type="ECO:0000313" key="2">
    <source>
        <dbReference type="Proteomes" id="UP000178636"/>
    </source>
</evidence>
<dbReference type="STRING" id="1798664.A3C93_02235"/>
<dbReference type="AlphaFoldDB" id="A0A1G2DFK7"/>
<proteinExistence type="predicted"/>
<sequence length="111" mass="12893">MFFRYTVYMKKNVSKKQVSRKGYSGDDVKRYLGSLSEDFQHRISGIGEQFGGLNKKLDEHSRLLHTHSEMIGRLLLDVQEIKNEKVGRSDFAQLEKRVVRIENVLHGVRGK</sequence>
<accession>A0A1G2DFK7</accession>
<comment type="caution">
    <text evidence="1">The sequence shown here is derived from an EMBL/GenBank/DDBJ whole genome shotgun (WGS) entry which is preliminary data.</text>
</comment>
<gene>
    <name evidence="1" type="ORF">A3C93_02235</name>
</gene>
<dbReference type="EMBL" id="MHLO01000029">
    <property type="protein sequence ID" value="OGZ11731.1"/>
    <property type="molecule type" value="Genomic_DNA"/>
</dbReference>
<organism evidence="1 2">
    <name type="scientific">Candidatus Lloydbacteria bacterium RIFCSPHIGHO2_02_FULL_54_17</name>
    <dbReference type="NCBI Taxonomy" id="1798664"/>
    <lineage>
        <taxon>Bacteria</taxon>
        <taxon>Candidatus Lloydiibacteriota</taxon>
    </lineage>
</organism>